<dbReference type="EMBL" id="CP119943">
    <property type="protein sequence ID" value="WFC97873.1"/>
    <property type="molecule type" value="Genomic_DNA"/>
</dbReference>
<comment type="subcellular location">
    <subcellularLocation>
        <location evidence="1">Nucleus</location>
    </subcellularLocation>
</comment>
<dbReference type="Proteomes" id="UP001219567">
    <property type="component" value="Chromosome 1"/>
</dbReference>
<dbReference type="PANTHER" id="PTHR47427:SF2">
    <property type="entry name" value="C2H2-TYPE DOMAIN-CONTAINING PROTEIN"/>
    <property type="match status" value="1"/>
</dbReference>
<evidence type="ECO:0000313" key="10">
    <source>
        <dbReference type="EMBL" id="WFC97873.1"/>
    </source>
</evidence>
<dbReference type="PROSITE" id="PS00028">
    <property type="entry name" value="ZINC_FINGER_C2H2_1"/>
    <property type="match status" value="1"/>
</dbReference>
<dbReference type="GO" id="GO:0003700">
    <property type="term" value="F:DNA-binding transcription factor activity"/>
    <property type="evidence" value="ECO:0007669"/>
    <property type="project" value="TreeGrafter"/>
</dbReference>
<feature type="region of interest" description="Disordered" evidence="8">
    <location>
        <begin position="511"/>
        <end position="542"/>
    </location>
</feature>
<feature type="region of interest" description="Disordered" evidence="8">
    <location>
        <begin position="1"/>
        <end position="138"/>
    </location>
</feature>
<dbReference type="InterPro" id="IPR036236">
    <property type="entry name" value="Znf_C2H2_sf"/>
</dbReference>
<feature type="compositionally biased region" description="Low complexity" evidence="8">
    <location>
        <begin position="514"/>
        <end position="528"/>
    </location>
</feature>
<name>A0AAJ6CGN6_9BASI</name>
<feature type="domain" description="C2H2-type" evidence="9">
    <location>
        <begin position="580"/>
        <end position="606"/>
    </location>
</feature>
<dbReference type="GO" id="GO:1990526">
    <property type="term" value="C:Ste12p-Dig1p-Dig2p complex"/>
    <property type="evidence" value="ECO:0007669"/>
    <property type="project" value="TreeGrafter"/>
</dbReference>
<evidence type="ECO:0000256" key="4">
    <source>
        <dbReference type="ARBA" id="ARBA00022771"/>
    </source>
</evidence>
<accession>A0AAJ6CGN6</accession>
<dbReference type="AlphaFoldDB" id="A0AAJ6CGN6"/>
<keyword evidence="4 7" id="KW-0863">Zinc-finger</keyword>
<proteinExistence type="predicted"/>
<feature type="compositionally biased region" description="Low complexity" evidence="8">
    <location>
        <begin position="284"/>
        <end position="297"/>
    </location>
</feature>
<reference evidence="10 11" key="1">
    <citation type="submission" date="2023-03" db="EMBL/GenBank/DDBJ databases">
        <title>Mating type loci evolution in Malassezia.</title>
        <authorList>
            <person name="Coelho M.A."/>
        </authorList>
    </citation>
    <scope>NUCLEOTIDE SEQUENCE [LARGE SCALE GENOMIC DNA]</scope>
    <source>
        <strain evidence="10 11">CBS 9725</strain>
    </source>
</reference>
<feature type="compositionally biased region" description="Basic and acidic residues" evidence="8">
    <location>
        <begin position="125"/>
        <end position="138"/>
    </location>
</feature>
<evidence type="ECO:0000256" key="2">
    <source>
        <dbReference type="ARBA" id="ARBA00022723"/>
    </source>
</evidence>
<evidence type="ECO:0000259" key="9">
    <source>
        <dbReference type="PROSITE" id="PS50157"/>
    </source>
</evidence>
<dbReference type="FunFam" id="3.30.160.60:FF:000624">
    <property type="entry name" value="zinc finger protein 697"/>
    <property type="match status" value="1"/>
</dbReference>
<protein>
    <recommendedName>
        <fullName evidence="9">C2H2-type domain-containing protein</fullName>
    </recommendedName>
</protein>
<sequence length="698" mass="75075">MPSENTPPLHESLSGQHTTVDSNSLDSGASSHDSNDTPFGMLSSSPSDLGDPFNSVPMFLGLNSYPNEPSNPSAYSLSSSSMLWQNLKQPSYDPAWSSHSYSRHSSDSRTVQGSCAETSPSHPDPFLHSEEPQRRESELLPNSVADLRLDTPSSNHTQLSSGSFSLQTTVGEANCMQMGYAPSSHAPQTPRRPTALQRSPAYHSAPQTQESLVPSSLDDETPIKHTSSAEVPTEEALPGSFLYDLHATTPAMLANTLPPMTPMATARHESLDGSRTAPVRTHRSGPSIGSSSAISASTPEYGSAQSIASSVDLRSPGYPFETNQLDMSPHKSTQISYSGSEAYGPMYAHLSRFPHIPMTPQGNAAGQHRMNGQAHYSLDEPFNGSEHLMSPHSYAPPMAIPSSLLFSEQSPHDPKVIARTNSAPSLQPTGMPSWPSDHELGMYTPGPETMSFPASPTAYGPNLPVSSTAMARKCYTPYAKTAPSPLFYGSPLDIDPFFSHNGMPTSKSMNAIASPSSGPMSPMTPSGMSRRRPQLPESTSMPGEQMASMLNFESSQPAARVRGRNSGPPPLVVSSADKLHVCHCGRRFKRMEHLKRHNRTHTQERPHKCPVESCGKSFGRSDNLAQHLKTHYRPSGLVGRSIDALQSEPNEPIRARDRRHDPHAAAAAAAAAAASAAITNYPEPKQESMQEAQVADAS</sequence>
<gene>
    <name evidence="10" type="ORF">MYAM1_000594</name>
</gene>
<dbReference type="Pfam" id="PF00096">
    <property type="entry name" value="zf-C2H2"/>
    <property type="match status" value="1"/>
</dbReference>
<feature type="region of interest" description="Disordered" evidence="8">
    <location>
        <begin position="272"/>
        <end position="297"/>
    </location>
</feature>
<dbReference type="PROSITE" id="PS50157">
    <property type="entry name" value="ZINC_FINGER_C2H2_2"/>
    <property type="match status" value="2"/>
</dbReference>
<dbReference type="SMART" id="SM00355">
    <property type="entry name" value="ZnF_C2H2"/>
    <property type="match status" value="2"/>
</dbReference>
<keyword evidence="11" id="KW-1185">Reference proteome</keyword>
<keyword evidence="2" id="KW-0479">Metal-binding</keyword>
<keyword evidence="5" id="KW-0862">Zinc</keyword>
<dbReference type="SUPFAM" id="SSF57667">
    <property type="entry name" value="beta-beta-alpha zinc fingers"/>
    <property type="match status" value="1"/>
</dbReference>
<dbReference type="GO" id="GO:0008270">
    <property type="term" value="F:zinc ion binding"/>
    <property type="evidence" value="ECO:0007669"/>
    <property type="project" value="UniProtKB-KW"/>
</dbReference>
<dbReference type="InterPro" id="IPR052127">
    <property type="entry name" value="STE12_transcription_factor"/>
</dbReference>
<feature type="region of interest" description="Disordered" evidence="8">
    <location>
        <begin position="180"/>
        <end position="233"/>
    </location>
</feature>
<evidence type="ECO:0000256" key="5">
    <source>
        <dbReference type="ARBA" id="ARBA00022833"/>
    </source>
</evidence>
<dbReference type="InterPro" id="IPR013087">
    <property type="entry name" value="Znf_C2H2_type"/>
</dbReference>
<dbReference type="FunFam" id="3.30.160.60:FF:004170">
    <property type="match status" value="1"/>
</dbReference>
<evidence type="ECO:0000256" key="3">
    <source>
        <dbReference type="ARBA" id="ARBA00022737"/>
    </source>
</evidence>
<evidence type="ECO:0000256" key="7">
    <source>
        <dbReference type="PROSITE-ProRule" id="PRU00042"/>
    </source>
</evidence>
<feature type="compositionally biased region" description="Polar residues" evidence="8">
    <location>
        <begin position="110"/>
        <end position="121"/>
    </location>
</feature>
<dbReference type="PANTHER" id="PTHR47427">
    <property type="entry name" value="PROTEIN STE12"/>
    <property type="match status" value="1"/>
</dbReference>
<organism evidence="10 11">
    <name type="scientific">Malassezia yamatoensis</name>
    <dbReference type="NCBI Taxonomy" id="253288"/>
    <lineage>
        <taxon>Eukaryota</taxon>
        <taxon>Fungi</taxon>
        <taxon>Dikarya</taxon>
        <taxon>Basidiomycota</taxon>
        <taxon>Ustilaginomycotina</taxon>
        <taxon>Malasseziomycetes</taxon>
        <taxon>Malasseziales</taxon>
        <taxon>Malasseziaceae</taxon>
        <taxon>Malassezia</taxon>
    </lineage>
</organism>
<evidence type="ECO:0000256" key="6">
    <source>
        <dbReference type="ARBA" id="ARBA00023242"/>
    </source>
</evidence>
<feature type="compositionally biased region" description="Polar residues" evidence="8">
    <location>
        <begin position="13"/>
        <end position="32"/>
    </location>
</feature>
<dbReference type="GO" id="GO:0005634">
    <property type="term" value="C:nucleus"/>
    <property type="evidence" value="ECO:0007669"/>
    <property type="project" value="UniProtKB-SubCell"/>
</dbReference>
<evidence type="ECO:0000313" key="11">
    <source>
        <dbReference type="Proteomes" id="UP001219567"/>
    </source>
</evidence>
<keyword evidence="3" id="KW-0677">Repeat</keyword>
<dbReference type="Gene3D" id="3.30.160.60">
    <property type="entry name" value="Classic Zinc Finger"/>
    <property type="match status" value="2"/>
</dbReference>
<evidence type="ECO:0000256" key="8">
    <source>
        <dbReference type="SAM" id="MobiDB-lite"/>
    </source>
</evidence>
<feature type="compositionally biased region" description="Low complexity" evidence="8">
    <location>
        <begin position="70"/>
        <end position="81"/>
    </location>
</feature>
<feature type="domain" description="C2H2-type" evidence="9">
    <location>
        <begin position="607"/>
        <end position="631"/>
    </location>
</feature>
<dbReference type="GO" id="GO:1990527">
    <property type="term" value="C:Tec1p-Ste12p-Dig1p complex"/>
    <property type="evidence" value="ECO:0007669"/>
    <property type="project" value="TreeGrafter"/>
</dbReference>
<feature type="region of interest" description="Disordered" evidence="8">
    <location>
        <begin position="677"/>
        <end position="698"/>
    </location>
</feature>
<keyword evidence="6" id="KW-0539">Nucleus</keyword>
<feature type="compositionally biased region" description="Polar residues" evidence="8">
    <location>
        <begin position="205"/>
        <end position="214"/>
    </location>
</feature>
<evidence type="ECO:0000256" key="1">
    <source>
        <dbReference type="ARBA" id="ARBA00004123"/>
    </source>
</evidence>